<gene>
    <name evidence="1" type="ORF">NCTC6754_03214</name>
</gene>
<name>A0A3S4JAW5_SALET</name>
<dbReference type="SUPFAM" id="SSF55781">
    <property type="entry name" value="GAF domain-like"/>
    <property type="match status" value="1"/>
</dbReference>
<dbReference type="AlphaFoldDB" id="A0A3S4JAW5"/>
<evidence type="ECO:0000313" key="1">
    <source>
        <dbReference type="EMBL" id="VEB54291.1"/>
    </source>
</evidence>
<protein>
    <submittedName>
        <fullName evidence="1">Transcriptional regulator</fullName>
    </submittedName>
</protein>
<evidence type="ECO:0000313" key="2">
    <source>
        <dbReference type="Proteomes" id="UP000269208"/>
    </source>
</evidence>
<organism evidence="1 2">
    <name type="scientific">Salmonella enterica I</name>
    <dbReference type="NCBI Taxonomy" id="59201"/>
    <lineage>
        <taxon>Bacteria</taxon>
        <taxon>Pseudomonadati</taxon>
        <taxon>Pseudomonadota</taxon>
        <taxon>Gammaproteobacteria</taxon>
        <taxon>Enterobacterales</taxon>
        <taxon>Enterobacteriaceae</taxon>
        <taxon>Salmonella</taxon>
    </lineage>
</organism>
<accession>A0A3S4JAW5</accession>
<dbReference type="Proteomes" id="UP000269208">
    <property type="component" value="Chromosome"/>
</dbReference>
<dbReference type="EMBL" id="LR134190">
    <property type="protein sequence ID" value="VEB54291.1"/>
    <property type="molecule type" value="Genomic_DNA"/>
</dbReference>
<proteinExistence type="predicted"/>
<sequence>MCPAWQSVTGVALLAAESDEALMQRFTPEQWRNLAPHVAQQRQRGYVLWHHADGEVSMAQPLGKHAAALAFAGMWRIDEAEAAARLQALKALNQLIAQ</sequence>
<reference evidence="1 2" key="1">
    <citation type="submission" date="2018-12" db="EMBL/GenBank/DDBJ databases">
        <authorList>
            <consortium name="Pathogen Informatics"/>
        </authorList>
    </citation>
    <scope>NUCLEOTIDE SEQUENCE [LARGE SCALE GENOMIC DNA]</scope>
    <source>
        <strain evidence="1 2">NCTC6754</strain>
    </source>
</reference>